<evidence type="ECO:0000313" key="4">
    <source>
        <dbReference type="Proteomes" id="UP000325081"/>
    </source>
</evidence>
<keyword evidence="3" id="KW-0251">Elongation factor</keyword>
<evidence type="ECO:0000259" key="2">
    <source>
        <dbReference type="Pfam" id="PF23163"/>
    </source>
</evidence>
<dbReference type="OrthoDB" id="1733119at2759"/>
<reference evidence="4" key="1">
    <citation type="journal article" date="2019" name="Curr. Biol.">
        <title>Genome Sequence of Striga asiatica Provides Insight into the Evolution of Plant Parasitism.</title>
        <authorList>
            <person name="Yoshida S."/>
            <person name="Kim S."/>
            <person name="Wafula E.K."/>
            <person name="Tanskanen J."/>
            <person name="Kim Y.M."/>
            <person name="Honaas L."/>
            <person name="Yang Z."/>
            <person name="Spallek T."/>
            <person name="Conn C.E."/>
            <person name="Ichihashi Y."/>
            <person name="Cheong K."/>
            <person name="Cui S."/>
            <person name="Der J.P."/>
            <person name="Gundlach H."/>
            <person name="Jiao Y."/>
            <person name="Hori C."/>
            <person name="Ishida J.K."/>
            <person name="Kasahara H."/>
            <person name="Kiba T."/>
            <person name="Kim M.S."/>
            <person name="Koo N."/>
            <person name="Laohavisit A."/>
            <person name="Lee Y.H."/>
            <person name="Lumba S."/>
            <person name="McCourt P."/>
            <person name="Mortimer J.C."/>
            <person name="Mutuku J.M."/>
            <person name="Nomura T."/>
            <person name="Sasaki-Sekimoto Y."/>
            <person name="Seto Y."/>
            <person name="Wang Y."/>
            <person name="Wakatake T."/>
            <person name="Sakakibara H."/>
            <person name="Demura T."/>
            <person name="Yamaguchi S."/>
            <person name="Yoneyama K."/>
            <person name="Manabe R.I."/>
            <person name="Nelson D.C."/>
            <person name="Schulman A.H."/>
            <person name="Timko M.P."/>
            <person name="dePamphilis C.W."/>
            <person name="Choi D."/>
            <person name="Shirasu K."/>
        </authorList>
    </citation>
    <scope>NUCLEOTIDE SEQUENCE [LARGE SCALE GENOMIC DNA]</scope>
    <source>
        <strain evidence="4">cv. UVA1</strain>
    </source>
</reference>
<feature type="region of interest" description="Disordered" evidence="1">
    <location>
        <begin position="1"/>
        <end position="27"/>
    </location>
</feature>
<feature type="non-terminal residue" evidence="3">
    <location>
        <position position="1"/>
    </location>
</feature>
<evidence type="ECO:0000256" key="1">
    <source>
        <dbReference type="SAM" id="MobiDB-lite"/>
    </source>
</evidence>
<dbReference type="AlphaFoldDB" id="A0A5A7Q376"/>
<organism evidence="3 4">
    <name type="scientific">Striga asiatica</name>
    <name type="common">Asiatic witchweed</name>
    <name type="synonym">Buchnera asiatica</name>
    <dbReference type="NCBI Taxonomy" id="4170"/>
    <lineage>
        <taxon>Eukaryota</taxon>
        <taxon>Viridiplantae</taxon>
        <taxon>Streptophyta</taxon>
        <taxon>Embryophyta</taxon>
        <taxon>Tracheophyta</taxon>
        <taxon>Spermatophyta</taxon>
        <taxon>Magnoliopsida</taxon>
        <taxon>eudicotyledons</taxon>
        <taxon>Gunneridae</taxon>
        <taxon>Pentapetalae</taxon>
        <taxon>asterids</taxon>
        <taxon>lamiids</taxon>
        <taxon>Lamiales</taxon>
        <taxon>Orobanchaceae</taxon>
        <taxon>Buchnereae</taxon>
        <taxon>Striga</taxon>
    </lineage>
</organism>
<dbReference type="InterPro" id="IPR056403">
    <property type="entry name" value="RNase_II_barrel"/>
</dbReference>
<proteinExistence type="predicted"/>
<evidence type="ECO:0000313" key="3">
    <source>
        <dbReference type="EMBL" id="GER39595.1"/>
    </source>
</evidence>
<accession>A0A5A7Q376</accession>
<feature type="compositionally biased region" description="Pro residues" evidence="1">
    <location>
        <begin position="10"/>
        <end position="20"/>
    </location>
</feature>
<dbReference type="Pfam" id="PF23163">
    <property type="entry name" value="CSD_RNase_II"/>
    <property type="match status" value="1"/>
</dbReference>
<comment type="caution">
    <text evidence="3">The sequence shown here is derived from an EMBL/GenBank/DDBJ whole genome shotgun (WGS) entry which is preliminary data.</text>
</comment>
<sequence>PSRLRHRRVAPPPSASPPSESPQSAAVLHNLGSPPRCIAVVYISSVRCCIALPSTTVAASPHIRPPLHKLVSDRRCDSSPPPATLNGIRMRRISEEGLLLEFWKDPERLVLVVVEKPDGKKNWILTDQHSNVLVTQLYFLVFLIMQNGNMTSIKPQQITFIVPGVDNLLACQQNFIRRPLLNEDESGFKRAKIPIYYDRGLEVNVPSKRNMEYRLIIHQDMHPLTMKNQRSSCGCYGDQVYRLKAQLVGRELMDKLKKFMDSLKNYIREEFIDYLIEQTCVRDNSFNLPSGQRSLQGISKFHAVHQNPPAPLHAGGEGLGWSSLVSAMRRNVFEKIFTGLMLLRRENCWKYKGNKNMKCVSSKDIP</sequence>
<protein>
    <submittedName>
        <fullName evidence="3">Elongation factor 4</fullName>
    </submittedName>
</protein>
<dbReference type="EMBL" id="BKCP01005716">
    <property type="protein sequence ID" value="GER39595.1"/>
    <property type="molecule type" value="Genomic_DNA"/>
</dbReference>
<dbReference type="GO" id="GO:0003746">
    <property type="term" value="F:translation elongation factor activity"/>
    <property type="evidence" value="ECO:0007669"/>
    <property type="project" value="UniProtKB-KW"/>
</dbReference>
<keyword evidence="3" id="KW-0648">Protein biosynthesis</keyword>
<dbReference type="Proteomes" id="UP000325081">
    <property type="component" value="Unassembled WGS sequence"/>
</dbReference>
<gene>
    <name evidence="3" type="ORF">STAS_16215</name>
</gene>
<name>A0A5A7Q376_STRAF</name>
<keyword evidence="4" id="KW-1185">Reference proteome</keyword>
<feature type="domain" description="Ribonuclease II-like barrel" evidence="2">
    <location>
        <begin position="95"/>
        <end position="132"/>
    </location>
</feature>